<keyword evidence="4" id="KW-1185">Reference proteome</keyword>
<accession>A0A8S4RGZ9</accession>
<keyword evidence="2" id="KW-1133">Transmembrane helix</keyword>
<evidence type="ECO:0000313" key="3">
    <source>
        <dbReference type="EMBL" id="CAH2236499.1"/>
    </source>
</evidence>
<sequence length="138" mass="15535">MKRAMIGVYQHDQIRNEETLGRTRVTDVAQRVAKLKWHWTSGAGMAISKRSVGSQWNGHTTSNESLGAPGNQWSRNVEFETLYGRLGPSLSPAAGRSRPRLATRGGWRLRHAPECILPFRITFIALTIIINPLPVQYR</sequence>
<evidence type="ECO:0000256" key="1">
    <source>
        <dbReference type="SAM" id="MobiDB-lite"/>
    </source>
</evidence>
<dbReference type="AlphaFoldDB" id="A0A8S4RGZ9"/>
<dbReference type="EMBL" id="CAKXAJ010025208">
    <property type="protein sequence ID" value="CAH2236499.1"/>
    <property type="molecule type" value="Genomic_DNA"/>
</dbReference>
<feature type="transmembrane region" description="Helical" evidence="2">
    <location>
        <begin position="117"/>
        <end position="135"/>
    </location>
</feature>
<evidence type="ECO:0000313" key="4">
    <source>
        <dbReference type="Proteomes" id="UP000838756"/>
    </source>
</evidence>
<dbReference type="Proteomes" id="UP000838756">
    <property type="component" value="Unassembled WGS sequence"/>
</dbReference>
<keyword evidence="2" id="KW-0812">Transmembrane</keyword>
<feature type="region of interest" description="Disordered" evidence="1">
    <location>
        <begin position="51"/>
        <end position="72"/>
    </location>
</feature>
<dbReference type="OrthoDB" id="6261922at2759"/>
<reference evidence="3" key="1">
    <citation type="submission" date="2022-03" db="EMBL/GenBank/DDBJ databases">
        <authorList>
            <person name="Lindestad O."/>
        </authorList>
    </citation>
    <scope>NUCLEOTIDE SEQUENCE</scope>
</reference>
<keyword evidence="2" id="KW-0472">Membrane</keyword>
<protein>
    <submittedName>
        <fullName evidence="3">Jg21259 protein</fullName>
    </submittedName>
</protein>
<evidence type="ECO:0000256" key="2">
    <source>
        <dbReference type="SAM" id="Phobius"/>
    </source>
</evidence>
<comment type="caution">
    <text evidence="3">The sequence shown here is derived from an EMBL/GenBank/DDBJ whole genome shotgun (WGS) entry which is preliminary data.</text>
</comment>
<proteinExistence type="predicted"/>
<gene>
    <name evidence="3" type="primary">jg21259</name>
    <name evidence="3" type="ORF">PAEG_LOCUS13874</name>
</gene>
<name>A0A8S4RGZ9_9NEOP</name>
<organism evidence="3 4">
    <name type="scientific">Pararge aegeria aegeria</name>
    <dbReference type="NCBI Taxonomy" id="348720"/>
    <lineage>
        <taxon>Eukaryota</taxon>
        <taxon>Metazoa</taxon>
        <taxon>Ecdysozoa</taxon>
        <taxon>Arthropoda</taxon>
        <taxon>Hexapoda</taxon>
        <taxon>Insecta</taxon>
        <taxon>Pterygota</taxon>
        <taxon>Neoptera</taxon>
        <taxon>Endopterygota</taxon>
        <taxon>Lepidoptera</taxon>
        <taxon>Glossata</taxon>
        <taxon>Ditrysia</taxon>
        <taxon>Papilionoidea</taxon>
        <taxon>Nymphalidae</taxon>
        <taxon>Satyrinae</taxon>
        <taxon>Satyrini</taxon>
        <taxon>Parargina</taxon>
        <taxon>Pararge</taxon>
    </lineage>
</organism>